<gene>
    <name evidence="3" type="primary">rutB</name>
    <name evidence="3" type="ORF">NCTC12026_02363</name>
</gene>
<dbReference type="RefSeq" id="WP_006815488.1">
    <property type="nucleotide sequence ID" value="NZ_CABLCG010000054.1"/>
</dbReference>
<sequence>MSKALIIIDLINDIVGKNGLSNSSYLQTNSRKIIEKANQAASYARNQGIPVIWVKVGFSDNYQDIPTGSPLFQHAKQVGALKLSGHGCSWVDELEVHMHDRVMIKKGVSAFAGNKLHQWLHDNDITHLYFGGVSSVMAIQSSVRQAHDLGYFCHVLEDLCAAATPELHDQSMLELTSLSIISSTKEFMQTK</sequence>
<dbReference type="AlphaFoldDB" id="A0A379G4K9"/>
<dbReference type="EMBL" id="UGUA01000002">
    <property type="protein sequence ID" value="SUC35960.1"/>
    <property type="molecule type" value="Genomic_DNA"/>
</dbReference>
<name>A0A379G4K9_9GAMM</name>
<dbReference type="InterPro" id="IPR050272">
    <property type="entry name" value="Isochorismatase-like_hydrls"/>
</dbReference>
<reference evidence="3 4" key="1">
    <citation type="submission" date="2018-06" db="EMBL/GenBank/DDBJ databases">
        <authorList>
            <consortium name="Pathogen Informatics"/>
            <person name="Doyle S."/>
        </authorList>
    </citation>
    <scope>NUCLEOTIDE SEQUENCE [LARGE SCALE GENOMIC DNA]</scope>
    <source>
        <strain evidence="3 4">NCTC12026</strain>
    </source>
</reference>
<evidence type="ECO:0000313" key="4">
    <source>
        <dbReference type="Proteomes" id="UP000255129"/>
    </source>
</evidence>
<dbReference type="Proteomes" id="UP000255129">
    <property type="component" value="Unassembled WGS sequence"/>
</dbReference>
<evidence type="ECO:0000313" key="3">
    <source>
        <dbReference type="EMBL" id="SUC35960.1"/>
    </source>
</evidence>
<evidence type="ECO:0000259" key="2">
    <source>
        <dbReference type="Pfam" id="PF00857"/>
    </source>
</evidence>
<dbReference type="OrthoDB" id="9807387at2"/>
<dbReference type="InterPro" id="IPR036380">
    <property type="entry name" value="Isochorismatase-like_sf"/>
</dbReference>
<accession>A0A379G4K9</accession>
<protein>
    <submittedName>
        <fullName evidence="3">Peroxyureidoacrylate/ureidoacrylate amidohydrolase RutB</fullName>
        <ecNumber evidence="3">3.5.1.-</ecNumber>
    </submittedName>
</protein>
<dbReference type="InterPro" id="IPR000868">
    <property type="entry name" value="Isochorismatase-like_dom"/>
</dbReference>
<dbReference type="EC" id="3.5.1.-" evidence="3"/>
<proteinExistence type="predicted"/>
<dbReference type="CDD" id="cd00431">
    <property type="entry name" value="cysteine_hydrolases"/>
    <property type="match status" value="1"/>
</dbReference>
<dbReference type="GO" id="GO:0016787">
    <property type="term" value="F:hydrolase activity"/>
    <property type="evidence" value="ECO:0007669"/>
    <property type="project" value="UniProtKB-KW"/>
</dbReference>
<dbReference type="PANTHER" id="PTHR43540:SF1">
    <property type="entry name" value="ISOCHORISMATASE HYDROLASE"/>
    <property type="match status" value="1"/>
</dbReference>
<dbReference type="SUPFAM" id="SSF52499">
    <property type="entry name" value="Isochorismatase-like hydrolases"/>
    <property type="match status" value="1"/>
</dbReference>
<evidence type="ECO:0000256" key="1">
    <source>
        <dbReference type="ARBA" id="ARBA00022801"/>
    </source>
</evidence>
<organism evidence="3 4">
    <name type="scientific">Providencia rustigianii</name>
    <dbReference type="NCBI Taxonomy" id="158850"/>
    <lineage>
        <taxon>Bacteria</taxon>
        <taxon>Pseudomonadati</taxon>
        <taxon>Pseudomonadota</taxon>
        <taxon>Gammaproteobacteria</taxon>
        <taxon>Enterobacterales</taxon>
        <taxon>Morganellaceae</taxon>
        <taxon>Providencia</taxon>
    </lineage>
</organism>
<dbReference type="PANTHER" id="PTHR43540">
    <property type="entry name" value="PEROXYUREIDOACRYLATE/UREIDOACRYLATE AMIDOHYDROLASE-RELATED"/>
    <property type="match status" value="1"/>
</dbReference>
<keyword evidence="1 3" id="KW-0378">Hydrolase</keyword>
<feature type="domain" description="Isochorismatase-like" evidence="2">
    <location>
        <begin position="4"/>
        <end position="184"/>
    </location>
</feature>
<dbReference type="Gene3D" id="3.40.50.850">
    <property type="entry name" value="Isochorismatase-like"/>
    <property type="match status" value="1"/>
</dbReference>
<dbReference type="Pfam" id="PF00857">
    <property type="entry name" value="Isochorismatase"/>
    <property type="match status" value="1"/>
</dbReference>